<sequence>MRTAALLLASTTLLLAGPPIEDMKKQTVLIIMMAKTPKGVMTATGSGVLADATHVVTNHHVCCEVPPQFPSKVVIATGPEKTIDATVIWKSEEKDLAILELAQPIQAPKVVFATKAKIRIGEPVWAVGFPGSAMRLGNQNAIYESTVTQGVASRIFQGPTEEGGVEYVQTTAAVNPGNSGGPLFDDCGQVIAINRAKALSSIGGKTVTFAEGINLSIIVDEVVSELNKNHIQFTIGNACQAPGAVSSIPSWMLGSQAITLLVALGAIGLAMNKKVRQTVARSVHLGGGDRKAPPAPGPRPPGGKPVLVGSIGPYQGQRIPLSEKPVVIGRDAAVVNLVLPDNTPGVSKKHCQLSVDRGGRFFVEDLFSSHGTFRNGQKIEAGRPLEIRPGDRITLGSPQVGFEVNLD</sequence>
<dbReference type="SUPFAM" id="SSF49879">
    <property type="entry name" value="SMAD/FHA domain"/>
    <property type="match status" value="1"/>
</dbReference>
<evidence type="ECO:0000259" key="4">
    <source>
        <dbReference type="PROSITE" id="PS50006"/>
    </source>
</evidence>
<dbReference type="PANTHER" id="PTHR43343">
    <property type="entry name" value="PEPTIDASE S12"/>
    <property type="match status" value="1"/>
</dbReference>
<name>A0A7S7NT03_PALFE</name>
<evidence type="ECO:0000313" key="6">
    <source>
        <dbReference type="Proteomes" id="UP000593892"/>
    </source>
</evidence>
<keyword evidence="1" id="KW-0645">Protease</keyword>
<protein>
    <submittedName>
        <fullName evidence="5">Trypsin-like peptidase domain-containing protein</fullName>
    </submittedName>
</protein>
<evidence type="ECO:0000256" key="2">
    <source>
        <dbReference type="ARBA" id="ARBA00022801"/>
    </source>
</evidence>
<dbReference type="Pfam" id="PF00498">
    <property type="entry name" value="FHA"/>
    <property type="match status" value="1"/>
</dbReference>
<evidence type="ECO:0000256" key="3">
    <source>
        <dbReference type="SAM" id="MobiDB-lite"/>
    </source>
</evidence>
<dbReference type="SUPFAM" id="SSF50494">
    <property type="entry name" value="Trypsin-like serine proteases"/>
    <property type="match status" value="1"/>
</dbReference>
<dbReference type="InterPro" id="IPR000253">
    <property type="entry name" value="FHA_dom"/>
</dbReference>
<keyword evidence="6" id="KW-1185">Reference proteome</keyword>
<dbReference type="InterPro" id="IPR008984">
    <property type="entry name" value="SMAD_FHA_dom_sf"/>
</dbReference>
<feature type="region of interest" description="Disordered" evidence="3">
    <location>
        <begin position="284"/>
        <end position="306"/>
    </location>
</feature>
<dbReference type="Gene3D" id="2.40.10.120">
    <property type="match status" value="1"/>
</dbReference>
<dbReference type="InterPro" id="IPR001940">
    <property type="entry name" value="Peptidase_S1C"/>
</dbReference>
<dbReference type="Gene3D" id="2.60.200.20">
    <property type="match status" value="1"/>
</dbReference>
<dbReference type="SMART" id="SM00240">
    <property type="entry name" value="FHA"/>
    <property type="match status" value="1"/>
</dbReference>
<dbReference type="CDD" id="cd00060">
    <property type="entry name" value="FHA"/>
    <property type="match status" value="1"/>
</dbReference>
<feature type="compositionally biased region" description="Pro residues" evidence="3">
    <location>
        <begin position="293"/>
        <end position="303"/>
    </location>
</feature>
<feature type="domain" description="FHA" evidence="4">
    <location>
        <begin position="326"/>
        <end position="379"/>
    </location>
</feature>
<dbReference type="GO" id="GO:0004252">
    <property type="term" value="F:serine-type endopeptidase activity"/>
    <property type="evidence" value="ECO:0007669"/>
    <property type="project" value="InterPro"/>
</dbReference>
<proteinExistence type="predicted"/>
<evidence type="ECO:0000256" key="1">
    <source>
        <dbReference type="ARBA" id="ARBA00022670"/>
    </source>
</evidence>
<dbReference type="InterPro" id="IPR051201">
    <property type="entry name" value="Chloro_Bact_Ser_Proteases"/>
</dbReference>
<dbReference type="PROSITE" id="PS50006">
    <property type="entry name" value="FHA_DOMAIN"/>
    <property type="match status" value="1"/>
</dbReference>
<dbReference type="InterPro" id="IPR009003">
    <property type="entry name" value="Peptidase_S1_PA"/>
</dbReference>
<dbReference type="Pfam" id="PF13365">
    <property type="entry name" value="Trypsin_2"/>
    <property type="match status" value="1"/>
</dbReference>
<gene>
    <name evidence="5" type="ORF">IRI77_04815</name>
</gene>
<dbReference type="PANTHER" id="PTHR43343:SF3">
    <property type="entry name" value="PROTEASE DO-LIKE 8, CHLOROPLASTIC"/>
    <property type="match status" value="1"/>
</dbReference>
<dbReference type="Proteomes" id="UP000593892">
    <property type="component" value="Chromosome"/>
</dbReference>
<dbReference type="KEGG" id="pfer:IRI77_04815"/>
<dbReference type="GO" id="GO:0006508">
    <property type="term" value="P:proteolysis"/>
    <property type="evidence" value="ECO:0007669"/>
    <property type="project" value="UniProtKB-KW"/>
</dbReference>
<organism evidence="5 6">
    <name type="scientific">Paludibaculum fermentans</name>
    <dbReference type="NCBI Taxonomy" id="1473598"/>
    <lineage>
        <taxon>Bacteria</taxon>
        <taxon>Pseudomonadati</taxon>
        <taxon>Acidobacteriota</taxon>
        <taxon>Terriglobia</taxon>
        <taxon>Bryobacterales</taxon>
        <taxon>Bryobacteraceae</taxon>
        <taxon>Paludibaculum</taxon>
    </lineage>
</organism>
<reference evidence="5 6" key="1">
    <citation type="submission" date="2020-10" db="EMBL/GenBank/DDBJ databases">
        <title>Complete genome sequence of Paludibaculum fermentans P105T, a facultatively anaerobic acidobacterium capable of dissimilatory Fe(III) reduction.</title>
        <authorList>
            <person name="Dedysh S.N."/>
            <person name="Beletsky A.V."/>
            <person name="Kulichevskaya I.S."/>
            <person name="Mardanov A.V."/>
            <person name="Ravin N.V."/>
        </authorList>
    </citation>
    <scope>NUCLEOTIDE SEQUENCE [LARGE SCALE GENOMIC DNA]</scope>
    <source>
        <strain evidence="5 6">P105</strain>
    </source>
</reference>
<keyword evidence="2" id="KW-0378">Hydrolase</keyword>
<dbReference type="PRINTS" id="PR00834">
    <property type="entry name" value="PROTEASES2C"/>
</dbReference>
<accession>A0A7S7NT03</accession>
<evidence type="ECO:0000313" key="5">
    <source>
        <dbReference type="EMBL" id="QOY89282.1"/>
    </source>
</evidence>
<dbReference type="EMBL" id="CP063849">
    <property type="protein sequence ID" value="QOY89282.1"/>
    <property type="molecule type" value="Genomic_DNA"/>
</dbReference>
<dbReference type="AlphaFoldDB" id="A0A7S7NT03"/>
<dbReference type="RefSeq" id="WP_194450944.1">
    <property type="nucleotide sequence ID" value="NZ_CP063849.1"/>
</dbReference>